<dbReference type="SUPFAM" id="SSF48239">
    <property type="entry name" value="Terpenoid cyclases/Protein prenyltransferases"/>
    <property type="match status" value="2"/>
</dbReference>
<dbReference type="Pfam" id="PF03936">
    <property type="entry name" value="Terpene_synth_C"/>
    <property type="match status" value="1"/>
</dbReference>
<dbReference type="Gene3D" id="1.50.10.130">
    <property type="entry name" value="Terpene synthase, N-terminal domain"/>
    <property type="match status" value="1"/>
</dbReference>
<dbReference type="InterPro" id="IPR050148">
    <property type="entry name" value="Terpene_synthase-like"/>
</dbReference>
<keyword evidence="12" id="KW-1185">Reference proteome</keyword>
<dbReference type="GO" id="GO:0010333">
    <property type="term" value="F:terpene synthase activity"/>
    <property type="evidence" value="ECO:0000318"/>
    <property type="project" value="GO_Central"/>
</dbReference>
<evidence type="ECO:0000256" key="3">
    <source>
        <dbReference type="ARBA" id="ARBA00006333"/>
    </source>
</evidence>
<keyword evidence="6" id="KW-0479">Metal-binding</keyword>
<dbReference type="Gene3D" id="1.10.600.10">
    <property type="entry name" value="Farnesyl Diphosphate Synthase"/>
    <property type="match status" value="1"/>
</dbReference>
<comment type="cofactor">
    <cofactor evidence="1">
        <name>Mg(2+)</name>
        <dbReference type="ChEBI" id="CHEBI:18420"/>
    </cofactor>
</comment>
<dbReference type="InterPro" id="IPR008930">
    <property type="entry name" value="Terpenoid_cyclase/PrenylTrfase"/>
</dbReference>
<dbReference type="GO" id="GO:0009686">
    <property type="term" value="P:gibberellin biosynthetic process"/>
    <property type="evidence" value="ECO:0000318"/>
    <property type="project" value="GO_Central"/>
</dbReference>
<dbReference type="PANTHER" id="PTHR31739">
    <property type="entry name" value="ENT-COPALYL DIPHOSPHATE SYNTHASE, CHLOROPLASTIC"/>
    <property type="match status" value="1"/>
</dbReference>
<keyword evidence="4" id="KW-0150">Chloroplast</keyword>
<evidence type="ECO:0000256" key="1">
    <source>
        <dbReference type="ARBA" id="ARBA00001946"/>
    </source>
</evidence>
<keyword evidence="8" id="KW-0456">Lyase</keyword>
<dbReference type="Pfam" id="PF01397">
    <property type="entry name" value="Terpene_synth"/>
    <property type="match status" value="1"/>
</dbReference>
<dbReference type="FunFam" id="1.10.600.10:FF:000005">
    <property type="entry name" value="Ent-kaur-16-ene synthase, chloroplastic"/>
    <property type="match status" value="1"/>
</dbReference>
<evidence type="ECO:0000256" key="8">
    <source>
        <dbReference type="ARBA" id="ARBA00023239"/>
    </source>
</evidence>
<dbReference type="EMBL" id="KI631456">
    <property type="protein sequence ID" value="EYU27586.1"/>
    <property type="molecule type" value="Genomic_DNA"/>
</dbReference>
<dbReference type="STRING" id="4155.A0A022QI24"/>
<gene>
    <name evidence="11" type="ORF">MIMGU_mgv1a002236mg</name>
</gene>
<evidence type="ECO:0000256" key="6">
    <source>
        <dbReference type="ARBA" id="ARBA00022723"/>
    </source>
</evidence>
<feature type="domain" description="Terpene synthase metal-binding" evidence="10">
    <location>
        <begin position="418"/>
        <end position="634"/>
    </location>
</feature>
<dbReference type="InterPro" id="IPR036965">
    <property type="entry name" value="Terpene_synth_N_sf"/>
</dbReference>
<comment type="similarity">
    <text evidence="3">Belongs to the terpene synthase family.</text>
</comment>
<comment type="subcellular location">
    <subcellularLocation>
        <location evidence="2">Plastid</location>
        <location evidence="2">Chloroplast</location>
    </subcellularLocation>
</comment>
<dbReference type="PANTHER" id="PTHR31739:SF3">
    <property type="entry name" value="ENT-KAUR-16-ENE SYNTHASE, CHLOROPLASTIC"/>
    <property type="match status" value="1"/>
</dbReference>
<keyword evidence="5" id="KW-0934">Plastid</keyword>
<proteinExistence type="inferred from homology"/>
<evidence type="ECO:0000313" key="11">
    <source>
        <dbReference type="EMBL" id="EYU27586.1"/>
    </source>
</evidence>
<evidence type="ECO:0000259" key="10">
    <source>
        <dbReference type="Pfam" id="PF03936"/>
    </source>
</evidence>
<evidence type="ECO:0000259" key="9">
    <source>
        <dbReference type="Pfam" id="PF01397"/>
    </source>
</evidence>
<evidence type="ECO:0000256" key="7">
    <source>
        <dbReference type="ARBA" id="ARBA00022842"/>
    </source>
</evidence>
<dbReference type="AlphaFoldDB" id="A0A022QI24"/>
<dbReference type="CDD" id="cd00684">
    <property type="entry name" value="Terpene_cyclase_plant_C1"/>
    <property type="match status" value="1"/>
</dbReference>
<dbReference type="GO" id="GO:0000287">
    <property type="term" value="F:magnesium ion binding"/>
    <property type="evidence" value="ECO:0000318"/>
    <property type="project" value="GO_Central"/>
</dbReference>
<sequence length="697" mass="79740">MVPSPNSPQEPCFPNCLNWLLENQCCNGSWARPHHHSLLQKDILSSTLASVLALKKWGVGEEQINRGVRFIESEFSSANDNSQISPIGFDIIFPTMLDYAKELFLNLRLEPSTLNDLIHKSDLQLESHSSEGEEAYLAYIAEGIGKLYDWEKTIMKYQRKNGSLFNSPSTTAAAYMALPNPDSLNYLRSALKKFGNSVPAVYPLDKYIQLSTVDNLERLGISRYFRNEIETMLDETYKFWVQGDEEIFMDASTCALAFRLLRMNGYNVTSDRVTSILEECLSSNTKDVHETLELYRASELIISPDAGDLERQKSRLKHLLEQKISSGRNVDREVYHALHYPFYSTLDRISKRRNIEHYNLDNTIIGKTSYCSANFANKDFLLLSVEDFNKCQAIHCQELKDLETWVVENKLDELKFARTTFFEPELSDARMSWAKNGVLATVVDDFFDVGGSIEELKNLIRLVEVWDADVSTECCSQNVRIIFSALKTTICEIGDKGFVKQERSVMNHIIKIWLDLLYSMMKEAEWDREKSLPTMDEYMENAYVSFGLGPIVLPALYLVGPKLSEKMVNDSEYHNLFKLMSTCGRLLNDFQGYEREMKDGKLNAVTLYITKSGGEMTKEDAVTEMKESIVRKTRELRRLVLEGEKSSVLPKACKDLFWHMSTASHLFYSKDDGFTSHELFGVVNSIINEPIVLNELP</sequence>
<feature type="domain" description="Terpene synthase N-terminal" evidence="9">
    <location>
        <begin position="150"/>
        <end position="338"/>
    </location>
</feature>
<dbReference type="InterPro" id="IPR001906">
    <property type="entry name" value="Terpene_synth_N"/>
</dbReference>
<dbReference type="InterPro" id="IPR008949">
    <property type="entry name" value="Isoprenoid_synthase_dom_sf"/>
</dbReference>
<dbReference type="GO" id="GO:0009507">
    <property type="term" value="C:chloroplast"/>
    <property type="evidence" value="ECO:0000318"/>
    <property type="project" value="GO_Central"/>
</dbReference>
<evidence type="ECO:0000256" key="4">
    <source>
        <dbReference type="ARBA" id="ARBA00022528"/>
    </source>
</evidence>
<dbReference type="eggNOG" id="ENOG502QVGX">
    <property type="taxonomic scope" value="Eukaryota"/>
</dbReference>
<evidence type="ECO:0000256" key="2">
    <source>
        <dbReference type="ARBA" id="ARBA00004229"/>
    </source>
</evidence>
<dbReference type="FunFam" id="1.50.10.130:FF:000002">
    <property type="entry name" value="Ent-copalyl diphosphate synthase, chloroplastic"/>
    <property type="match status" value="1"/>
</dbReference>
<dbReference type="Proteomes" id="UP000030748">
    <property type="component" value="Unassembled WGS sequence"/>
</dbReference>
<evidence type="ECO:0000256" key="5">
    <source>
        <dbReference type="ARBA" id="ARBA00022640"/>
    </source>
</evidence>
<accession>A0A022QI24</accession>
<dbReference type="InterPro" id="IPR044814">
    <property type="entry name" value="Terpene_cyclase_plant_C1"/>
</dbReference>
<organism evidence="11 12">
    <name type="scientific">Erythranthe guttata</name>
    <name type="common">Yellow monkey flower</name>
    <name type="synonym">Mimulus guttatus</name>
    <dbReference type="NCBI Taxonomy" id="4155"/>
    <lineage>
        <taxon>Eukaryota</taxon>
        <taxon>Viridiplantae</taxon>
        <taxon>Streptophyta</taxon>
        <taxon>Embryophyta</taxon>
        <taxon>Tracheophyta</taxon>
        <taxon>Spermatophyta</taxon>
        <taxon>Magnoliopsida</taxon>
        <taxon>eudicotyledons</taxon>
        <taxon>Gunneridae</taxon>
        <taxon>Pentapetalae</taxon>
        <taxon>asterids</taxon>
        <taxon>lamiids</taxon>
        <taxon>Lamiales</taxon>
        <taxon>Phrymaceae</taxon>
        <taxon>Erythranthe</taxon>
    </lineage>
</organism>
<dbReference type="SUPFAM" id="SSF48576">
    <property type="entry name" value="Terpenoid synthases"/>
    <property type="match status" value="1"/>
</dbReference>
<dbReference type="InterPro" id="IPR005630">
    <property type="entry name" value="Terpene_synthase_metal-bd"/>
</dbReference>
<protein>
    <submittedName>
        <fullName evidence="11">Uncharacterized protein</fullName>
    </submittedName>
</protein>
<evidence type="ECO:0000313" key="12">
    <source>
        <dbReference type="Proteomes" id="UP000030748"/>
    </source>
</evidence>
<reference evidence="11 12" key="1">
    <citation type="journal article" date="2013" name="Proc. Natl. Acad. Sci. U.S.A.">
        <title>Fine-scale variation in meiotic recombination in Mimulus inferred from population shotgun sequencing.</title>
        <authorList>
            <person name="Hellsten U."/>
            <person name="Wright K.M."/>
            <person name="Jenkins J."/>
            <person name="Shu S."/>
            <person name="Yuan Y."/>
            <person name="Wessler S.R."/>
            <person name="Schmutz J."/>
            <person name="Willis J.H."/>
            <person name="Rokhsar D.S."/>
        </authorList>
    </citation>
    <scope>NUCLEOTIDE SEQUENCE [LARGE SCALE GENOMIC DNA]</scope>
    <source>
        <strain evidence="12">cv. DUN x IM62</strain>
    </source>
</reference>
<dbReference type="SFLD" id="SFLDG01014">
    <property type="entry name" value="Terpene_Cyclase_Like_1_N-term"/>
    <property type="match status" value="1"/>
</dbReference>
<keyword evidence="7" id="KW-0460">Magnesium</keyword>
<dbReference type="Gene3D" id="1.50.10.160">
    <property type="match status" value="1"/>
</dbReference>
<name>A0A022QI24_ERYGU</name>